<proteinExistence type="predicted"/>
<sequence length="67" mass="8125">MHQIYIFYPFTLWSCFLFVFEGMCIKLTAEIKDLKVTKEKKNIYKKLYLWQIDVFCCSPSVIITEFQ</sequence>
<evidence type="ECO:0000256" key="1">
    <source>
        <dbReference type="SAM" id="Phobius"/>
    </source>
</evidence>
<feature type="transmembrane region" description="Helical" evidence="1">
    <location>
        <begin position="6"/>
        <end position="27"/>
    </location>
</feature>
<keyword evidence="1" id="KW-0472">Membrane</keyword>
<dbReference type="AlphaFoldDB" id="A0A6B0U1K0"/>
<evidence type="ECO:0000313" key="2">
    <source>
        <dbReference type="EMBL" id="MXU82305.1"/>
    </source>
</evidence>
<keyword evidence="1" id="KW-1133">Transmembrane helix</keyword>
<keyword evidence="1" id="KW-0812">Transmembrane</keyword>
<accession>A0A6B0U1K0</accession>
<reference evidence="2" key="1">
    <citation type="submission" date="2019-12" db="EMBL/GenBank/DDBJ databases">
        <title>An insight into the sialome of adult female Ixodes ricinus ticks feeding for 6 days.</title>
        <authorList>
            <person name="Perner J."/>
            <person name="Ribeiro J.M.C."/>
        </authorList>
    </citation>
    <scope>NUCLEOTIDE SEQUENCE</scope>
    <source>
        <strain evidence="2">Semi-engorged</strain>
        <tissue evidence="2">Salivary glands</tissue>
    </source>
</reference>
<name>A0A6B0U1K0_IXORI</name>
<protein>
    <submittedName>
        <fullName evidence="2">Uncharacterized protein</fullName>
    </submittedName>
</protein>
<dbReference type="EMBL" id="GIFC01000222">
    <property type="protein sequence ID" value="MXU82305.1"/>
    <property type="molecule type" value="Transcribed_RNA"/>
</dbReference>
<feature type="transmembrane region" description="Helical" evidence="1">
    <location>
        <begin position="47"/>
        <end position="66"/>
    </location>
</feature>
<organism evidence="2">
    <name type="scientific">Ixodes ricinus</name>
    <name type="common">Common tick</name>
    <name type="synonym">Acarus ricinus</name>
    <dbReference type="NCBI Taxonomy" id="34613"/>
    <lineage>
        <taxon>Eukaryota</taxon>
        <taxon>Metazoa</taxon>
        <taxon>Ecdysozoa</taxon>
        <taxon>Arthropoda</taxon>
        <taxon>Chelicerata</taxon>
        <taxon>Arachnida</taxon>
        <taxon>Acari</taxon>
        <taxon>Parasitiformes</taxon>
        <taxon>Ixodida</taxon>
        <taxon>Ixodoidea</taxon>
        <taxon>Ixodidae</taxon>
        <taxon>Ixodinae</taxon>
        <taxon>Ixodes</taxon>
    </lineage>
</organism>